<dbReference type="InParanoid" id="F5YC79"/>
<evidence type="ECO:0000256" key="2">
    <source>
        <dbReference type="ARBA" id="ARBA00022475"/>
    </source>
</evidence>
<dbReference type="Pfam" id="PF01098">
    <property type="entry name" value="FTSW_RODA_SPOVE"/>
    <property type="match status" value="2"/>
</dbReference>
<dbReference type="UniPathway" id="UPA00219"/>
<dbReference type="RefSeq" id="WP_015711457.1">
    <property type="nucleotide sequence ID" value="NC_015577.1"/>
</dbReference>
<evidence type="ECO:0000313" key="13">
    <source>
        <dbReference type="Proteomes" id="UP000009222"/>
    </source>
</evidence>
<feature type="transmembrane region" description="Helical" evidence="11">
    <location>
        <begin position="409"/>
        <end position="432"/>
    </location>
</feature>
<dbReference type="GO" id="GO:0005886">
    <property type="term" value="C:plasma membrane"/>
    <property type="evidence" value="ECO:0007669"/>
    <property type="project" value="UniProtKB-SubCell"/>
</dbReference>
<keyword evidence="13" id="KW-1185">Reference proteome</keyword>
<evidence type="ECO:0000256" key="1">
    <source>
        <dbReference type="ARBA" id="ARBA00004141"/>
    </source>
</evidence>
<organism evidence="12 13">
    <name type="scientific">Leadbettera azotonutricia (strain ATCC BAA-888 / DSM 13862 / ZAS-9)</name>
    <name type="common">Treponema azotonutricium</name>
    <dbReference type="NCBI Taxonomy" id="545695"/>
    <lineage>
        <taxon>Bacteria</taxon>
        <taxon>Pseudomonadati</taxon>
        <taxon>Spirochaetota</taxon>
        <taxon>Spirochaetia</taxon>
        <taxon>Spirochaetales</taxon>
        <taxon>Breznakiellaceae</taxon>
        <taxon>Leadbettera</taxon>
    </lineage>
</organism>
<dbReference type="EC" id="2.4.99.28" evidence="11"/>
<evidence type="ECO:0000256" key="5">
    <source>
        <dbReference type="ARBA" id="ARBA00022692"/>
    </source>
</evidence>
<dbReference type="EMBL" id="CP001841">
    <property type="protein sequence ID" value="AEF81281.1"/>
    <property type="molecule type" value="Genomic_DNA"/>
</dbReference>
<keyword evidence="11" id="KW-0997">Cell inner membrane</keyword>
<evidence type="ECO:0000313" key="12">
    <source>
        <dbReference type="EMBL" id="AEF81281.1"/>
    </source>
</evidence>
<protein>
    <recommendedName>
        <fullName evidence="11">Peptidoglycan glycosyltransferase RodA</fullName>
        <shortName evidence="11">PGT</shortName>
        <ecNumber evidence="11">2.4.99.28</ecNumber>
    </recommendedName>
    <alternativeName>
        <fullName evidence="11">Cell elongation protein RodA</fullName>
    </alternativeName>
    <alternativeName>
        <fullName evidence="11">Cell wall polymerase</fullName>
    </alternativeName>
    <alternativeName>
        <fullName evidence="11">Peptidoglycan polymerase</fullName>
        <shortName evidence="11">PG polymerase</shortName>
    </alternativeName>
</protein>
<feature type="transmembrane region" description="Helical" evidence="11">
    <location>
        <begin position="225"/>
        <end position="245"/>
    </location>
</feature>
<dbReference type="Proteomes" id="UP000009222">
    <property type="component" value="Chromosome"/>
</dbReference>
<feature type="transmembrane region" description="Helical" evidence="11">
    <location>
        <begin position="12"/>
        <end position="31"/>
    </location>
</feature>
<gene>
    <name evidence="12" type="primary">mrdB</name>
    <name evidence="11" type="synonym">rodA</name>
    <name evidence="12" type="ordered locus">TREAZ_0493</name>
</gene>
<keyword evidence="10 11" id="KW-0961">Cell wall biogenesis/degradation</keyword>
<dbReference type="InterPro" id="IPR001182">
    <property type="entry name" value="FtsW/RodA"/>
</dbReference>
<evidence type="ECO:0000256" key="7">
    <source>
        <dbReference type="ARBA" id="ARBA00022984"/>
    </source>
</evidence>
<reference evidence="13" key="1">
    <citation type="submission" date="2009-12" db="EMBL/GenBank/DDBJ databases">
        <title>Complete sequence of Treponema azotonutricium strain ZAS-9.</title>
        <authorList>
            <person name="Tetu S.G."/>
            <person name="Matson E."/>
            <person name="Ren Q."/>
            <person name="Seshadri R."/>
            <person name="Elbourne L."/>
            <person name="Hassan K.A."/>
            <person name="Durkin A."/>
            <person name="Radune D."/>
            <person name="Mohamoud Y."/>
            <person name="Shay R."/>
            <person name="Jin S."/>
            <person name="Zhang X."/>
            <person name="Lucey K."/>
            <person name="Ballor N.R."/>
            <person name="Ottesen E."/>
            <person name="Rosenthal R."/>
            <person name="Allen A."/>
            <person name="Leadbetter J.R."/>
            <person name="Paulsen I.T."/>
        </authorList>
    </citation>
    <scope>NUCLEOTIDE SEQUENCE [LARGE SCALE GENOMIC DNA]</scope>
    <source>
        <strain evidence="13">ATCC BAA-888 / DSM 13862 / ZAS-9</strain>
    </source>
</reference>
<comment type="pathway">
    <text evidence="11">Cell wall biogenesis; peptidoglycan biosynthesis.</text>
</comment>
<dbReference type="PANTHER" id="PTHR30474">
    <property type="entry name" value="CELL CYCLE PROTEIN"/>
    <property type="match status" value="1"/>
</dbReference>
<feature type="transmembrane region" description="Helical" evidence="11">
    <location>
        <begin position="252"/>
        <end position="272"/>
    </location>
</feature>
<comment type="function">
    <text evidence="11">Peptidoglycan polymerase that is essential for cell wall elongation.</text>
</comment>
<dbReference type="HAMAP" id="MF_02079">
    <property type="entry name" value="PGT_RodA"/>
    <property type="match status" value="1"/>
</dbReference>
<dbReference type="AlphaFoldDB" id="F5YC79"/>
<accession>F5YC79</accession>
<dbReference type="InterPro" id="IPR018365">
    <property type="entry name" value="Cell_cycle_FtsW-rel_CS"/>
</dbReference>
<feature type="transmembrane region" description="Helical" evidence="11">
    <location>
        <begin position="51"/>
        <end position="70"/>
    </location>
</feature>
<dbReference type="KEGG" id="taz:TREAZ_0493"/>
<dbReference type="GO" id="GO:0008360">
    <property type="term" value="P:regulation of cell shape"/>
    <property type="evidence" value="ECO:0007669"/>
    <property type="project" value="UniProtKB-KW"/>
</dbReference>
<comment type="subcellular location">
    <subcellularLocation>
        <location evidence="11">Cell inner membrane</location>
        <topology evidence="11">Multi-pass membrane protein</topology>
    </subcellularLocation>
    <subcellularLocation>
        <location evidence="1">Membrane</location>
        <topology evidence="1">Multi-pass membrane protein</topology>
    </subcellularLocation>
</comment>
<dbReference type="GO" id="GO:0032153">
    <property type="term" value="C:cell division site"/>
    <property type="evidence" value="ECO:0007669"/>
    <property type="project" value="TreeGrafter"/>
</dbReference>
<keyword evidence="2 11" id="KW-1003">Cell membrane</keyword>
<evidence type="ECO:0000256" key="10">
    <source>
        <dbReference type="ARBA" id="ARBA00023316"/>
    </source>
</evidence>
<dbReference type="HOGENOM" id="CLU_029243_2_2_12"/>
<dbReference type="GO" id="GO:0015648">
    <property type="term" value="F:lipid-linked peptidoglycan transporter activity"/>
    <property type="evidence" value="ECO:0007669"/>
    <property type="project" value="TreeGrafter"/>
</dbReference>
<dbReference type="PROSITE" id="PS00428">
    <property type="entry name" value="FTSW_RODA_SPOVE"/>
    <property type="match status" value="1"/>
</dbReference>
<feature type="transmembrane region" description="Helical" evidence="11">
    <location>
        <begin position="138"/>
        <end position="158"/>
    </location>
</feature>
<keyword evidence="3 11" id="KW-0328">Glycosyltransferase</keyword>
<keyword evidence="4 11" id="KW-0808">Transferase</keyword>
<dbReference type="OrthoDB" id="9812661at2"/>
<keyword evidence="8 11" id="KW-1133">Transmembrane helix</keyword>
<feature type="transmembrane region" description="Helical" evidence="11">
    <location>
        <begin position="77"/>
        <end position="97"/>
    </location>
</feature>
<dbReference type="eggNOG" id="COG0772">
    <property type="taxonomic scope" value="Bacteria"/>
</dbReference>
<evidence type="ECO:0000256" key="8">
    <source>
        <dbReference type="ARBA" id="ARBA00022989"/>
    </source>
</evidence>
<feature type="transmembrane region" description="Helical" evidence="11">
    <location>
        <begin position="377"/>
        <end position="397"/>
    </location>
</feature>
<evidence type="ECO:0000256" key="6">
    <source>
        <dbReference type="ARBA" id="ARBA00022960"/>
    </source>
</evidence>
<dbReference type="NCBIfam" id="TIGR02210">
    <property type="entry name" value="rodA_shape"/>
    <property type="match status" value="1"/>
</dbReference>
<dbReference type="InterPro" id="IPR011923">
    <property type="entry name" value="RodA/MrdB"/>
</dbReference>
<feature type="transmembrane region" description="Helical" evidence="11">
    <location>
        <begin position="164"/>
        <end position="182"/>
    </location>
</feature>
<keyword evidence="9 11" id="KW-0472">Membrane</keyword>
<evidence type="ECO:0000256" key="3">
    <source>
        <dbReference type="ARBA" id="ARBA00022676"/>
    </source>
</evidence>
<dbReference type="PANTHER" id="PTHR30474:SF1">
    <property type="entry name" value="PEPTIDOGLYCAN GLYCOSYLTRANSFERASE MRDB"/>
    <property type="match status" value="1"/>
</dbReference>
<dbReference type="STRING" id="545695.TREAZ_0493"/>
<proteinExistence type="inferred from homology"/>
<evidence type="ECO:0000256" key="9">
    <source>
        <dbReference type="ARBA" id="ARBA00023136"/>
    </source>
</evidence>
<dbReference type="NCBIfam" id="NF037961">
    <property type="entry name" value="RodA_shape"/>
    <property type="match status" value="1"/>
</dbReference>
<keyword evidence="6 11" id="KW-0133">Cell shape</keyword>
<keyword evidence="5 11" id="KW-0812">Transmembrane</keyword>
<comment type="similarity">
    <text evidence="11">Belongs to the SEDS family. MrdB/RodA subfamily.</text>
</comment>
<feature type="transmembrane region" description="Helical" evidence="11">
    <location>
        <begin position="187"/>
        <end position="205"/>
    </location>
</feature>
<name>F5YC79_LEAAZ</name>
<dbReference type="GO" id="GO:0009252">
    <property type="term" value="P:peptidoglycan biosynthetic process"/>
    <property type="evidence" value="ECO:0007669"/>
    <property type="project" value="UniProtKB-UniRule"/>
</dbReference>
<feature type="transmembrane region" description="Helical" evidence="11">
    <location>
        <begin position="103"/>
        <end position="126"/>
    </location>
</feature>
<dbReference type="GO" id="GO:0071555">
    <property type="term" value="P:cell wall organization"/>
    <property type="evidence" value="ECO:0007669"/>
    <property type="project" value="UniProtKB-KW"/>
</dbReference>
<dbReference type="GO" id="GO:0008955">
    <property type="term" value="F:peptidoglycan glycosyltransferase activity"/>
    <property type="evidence" value="ECO:0007669"/>
    <property type="project" value="UniProtKB-UniRule"/>
</dbReference>
<comment type="catalytic activity">
    <reaction evidence="11">
        <text>[GlcNAc-(1-&gt;4)-Mur2Ac(oyl-L-Ala-gamma-D-Glu-L-Lys-D-Ala-D-Ala)](n)-di-trans,octa-cis-undecaprenyl diphosphate + beta-D-GlcNAc-(1-&gt;4)-Mur2Ac(oyl-L-Ala-gamma-D-Glu-L-Lys-D-Ala-D-Ala)-di-trans,octa-cis-undecaprenyl diphosphate = [GlcNAc-(1-&gt;4)-Mur2Ac(oyl-L-Ala-gamma-D-Glu-L-Lys-D-Ala-D-Ala)](n+1)-di-trans,octa-cis-undecaprenyl diphosphate + di-trans,octa-cis-undecaprenyl diphosphate + H(+)</text>
        <dbReference type="Rhea" id="RHEA:23708"/>
        <dbReference type="Rhea" id="RHEA-COMP:9602"/>
        <dbReference type="Rhea" id="RHEA-COMP:9603"/>
        <dbReference type="ChEBI" id="CHEBI:15378"/>
        <dbReference type="ChEBI" id="CHEBI:58405"/>
        <dbReference type="ChEBI" id="CHEBI:60033"/>
        <dbReference type="ChEBI" id="CHEBI:78435"/>
        <dbReference type="EC" id="2.4.99.28"/>
    </reaction>
</comment>
<reference evidence="12 13" key="2">
    <citation type="journal article" date="2011" name="ISME J.">
        <title>RNA-seq reveals cooperative metabolic interactions between two termite-gut spirochete species in co-culture.</title>
        <authorList>
            <person name="Rosenthal A.Z."/>
            <person name="Matson E.G."/>
            <person name="Eldar A."/>
            <person name="Leadbetter J.R."/>
        </authorList>
    </citation>
    <scope>NUCLEOTIDE SEQUENCE [LARGE SCALE GENOMIC DNA]</scope>
    <source>
        <strain evidence="13">ATCC BAA-888 / DSM 13862 / ZAS-9</strain>
    </source>
</reference>
<evidence type="ECO:0000256" key="4">
    <source>
        <dbReference type="ARBA" id="ARBA00022679"/>
    </source>
</evidence>
<dbReference type="GO" id="GO:0051301">
    <property type="term" value="P:cell division"/>
    <property type="evidence" value="ECO:0007669"/>
    <property type="project" value="InterPro"/>
</dbReference>
<evidence type="ECO:0000256" key="11">
    <source>
        <dbReference type="HAMAP-Rule" id="MF_02079"/>
    </source>
</evidence>
<feature type="transmembrane region" description="Helical" evidence="11">
    <location>
        <begin position="345"/>
        <end position="365"/>
    </location>
</feature>
<keyword evidence="7 11" id="KW-0573">Peptidoglycan synthesis</keyword>
<sequence>MALKDYLEIDFFLLFAAVVLTVFGVLFIYSSGISGISSAGPLASSEYMRQIIWGISGFLIALVLVLVDYRRIRDLSLWFYLGTLVLLFYTCVFGRVVNGARAWIGIGAFGIQPSEFAKITTIIFLARHLADSGRGADSFMRFVISCFIVFLPMGLILIQPDFGTSLVFIPILLVMTFAAGVALRYVLFLLATIALTGGLMVLPLWQSLILKNQSLDLTFLSNSKFIGFAILALGAIGIIAVFGFVKYRKRYFFWIVYSAAVVVLSLGASFMSHKVLKDYQIMRLIVFLDPEVDPQGAGWNIIQSVTAIGSGGLAGKGYLQGTQSHYRFLPQQSTDFIFSIFTEEWGFLGGLLVFALFLVIILRLMRIVRTSADPFGAYICAGLAGMFIFHFFINVGMTMGIMPITGIPLLFMSYGGSSIISAMVGIGLALSIHVRRFLH</sequence>